<evidence type="ECO:0000256" key="8">
    <source>
        <dbReference type="SAM" id="SignalP"/>
    </source>
</evidence>
<comment type="cofactor">
    <cofactor evidence="1">
        <name>Ca(2+)</name>
        <dbReference type="ChEBI" id="CHEBI:29108"/>
    </cofactor>
</comment>
<dbReference type="PROSITE" id="PS00149">
    <property type="entry name" value="SULFATASE_2"/>
    <property type="match status" value="1"/>
</dbReference>
<name>C1C2I1_CALCM</name>
<evidence type="ECO:0000256" key="7">
    <source>
        <dbReference type="ARBA" id="ARBA00023180"/>
    </source>
</evidence>
<protein>
    <submittedName>
        <fullName evidence="10">Arylsulfatase A</fullName>
    </submittedName>
</protein>
<evidence type="ECO:0000313" key="10">
    <source>
        <dbReference type="EMBL" id="ACO15484.1"/>
    </source>
</evidence>
<dbReference type="GO" id="GO:0046872">
    <property type="term" value="F:metal ion binding"/>
    <property type="evidence" value="ECO:0007669"/>
    <property type="project" value="UniProtKB-KW"/>
</dbReference>
<dbReference type="SUPFAM" id="SSF53649">
    <property type="entry name" value="Alkaline phosphatase-like"/>
    <property type="match status" value="1"/>
</dbReference>
<dbReference type="Gene3D" id="3.40.720.10">
    <property type="entry name" value="Alkaline Phosphatase, subunit A"/>
    <property type="match status" value="1"/>
</dbReference>
<evidence type="ECO:0000256" key="6">
    <source>
        <dbReference type="ARBA" id="ARBA00022837"/>
    </source>
</evidence>
<keyword evidence="6" id="KW-0106">Calcium</keyword>
<dbReference type="InterPro" id="IPR024607">
    <property type="entry name" value="Sulfatase_CS"/>
</dbReference>
<feature type="domain" description="Sulfatase N-terminal" evidence="9">
    <location>
        <begin position="25"/>
        <end position="344"/>
    </location>
</feature>
<gene>
    <name evidence="10" type="primary">ARSA</name>
</gene>
<reference evidence="10" key="1">
    <citation type="submission" date="2009-03" db="EMBL/GenBank/DDBJ databases">
        <title>Caligus clemensi ESTs and full-length cDNAs.</title>
        <authorList>
            <person name="Yasuike M."/>
            <person name="von Schalburg K."/>
            <person name="Cooper G."/>
            <person name="Leong J."/>
            <person name="Jones S.R.M."/>
            <person name="Koop B.F."/>
        </authorList>
    </citation>
    <scope>NUCLEOTIDE SEQUENCE</scope>
    <source>
        <tissue evidence="10">Whole</tissue>
    </source>
</reference>
<dbReference type="GO" id="GO:0004065">
    <property type="term" value="F:arylsulfatase activity"/>
    <property type="evidence" value="ECO:0007669"/>
    <property type="project" value="TreeGrafter"/>
</dbReference>
<dbReference type="PANTHER" id="PTHR42693:SF11">
    <property type="entry name" value="ARYLSULFATASE A"/>
    <property type="match status" value="1"/>
</dbReference>
<dbReference type="InterPro" id="IPR000917">
    <property type="entry name" value="Sulfatase_N"/>
</dbReference>
<dbReference type="EMBL" id="BT081060">
    <property type="protein sequence ID" value="ACO15484.1"/>
    <property type="molecule type" value="mRNA"/>
</dbReference>
<evidence type="ECO:0000256" key="3">
    <source>
        <dbReference type="ARBA" id="ARBA00022723"/>
    </source>
</evidence>
<dbReference type="AlphaFoldDB" id="C1C2I1"/>
<dbReference type="Pfam" id="PF00884">
    <property type="entry name" value="Sulfatase"/>
    <property type="match status" value="1"/>
</dbReference>
<keyword evidence="7" id="KW-0325">Glycoprotein</keyword>
<accession>C1C2I1</accession>
<keyword evidence="4 8" id="KW-0732">Signal</keyword>
<feature type="signal peptide" evidence="8">
    <location>
        <begin position="1"/>
        <end position="20"/>
    </location>
</feature>
<comment type="similarity">
    <text evidence="2">Belongs to the sulfatase family.</text>
</comment>
<dbReference type="FunFam" id="3.40.720.10:FF:000023">
    <property type="entry name" value="Arylsulfatase A"/>
    <property type="match status" value="1"/>
</dbReference>
<evidence type="ECO:0000256" key="1">
    <source>
        <dbReference type="ARBA" id="ARBA00001913"/>
    </source>
</evidence>
<keyword evidence="5" id="KW-0378">Hydrolase</keyword>
<evidence type="ECO:0000259" key="9">
    <source>
        <dbReference type="Pfam" id="PF00884"/>
    </source>
</evidence>
<evidence type="ECO:0000256" key="5">
    <source>
        <dbReference type="ARBA" id="ARBA00022801"/>
    </source>
</evidence>
<sequence>MCSIYSFILLLFLIIQGANSRRERPNIILFIADDLGYGDLSSFGHPTSSTHNIDELAAKSLLFTNYYSASPLCSPSRAAILAGEYPARSGIYPGVFFPDSTGGLDPSKETITKELRRRYGYKSALIGKWHLGVGKKGEYLPTTSQNFDYYYGIPYAHDMCPCHECFAKGDCLSTCHDKFVGCPLYENNSIVEQPANLVTLTQRYTNKALKFLSQNHKSHFFLTYSFHQAHHPQFAGPRFHNTSSRGAIGDALMEMDDAVGTIIRYIKKLGLRTKTLVLFTSDNGPSLQRQERGGSAGLLRCGKGTTYEGGMRVPFLMHWSGFIMPRVSHALITALDIYPTLMSIISVTYSNSTDGYDFTKLILKNDEKHVSK</sequence>
<organism evidence="10">
    <name type="scientific">Caligus clemensi</name>
    <name type="common">Sea louse</name>
    <dbReference type="NCBI Taxonomy" id="344056"/>
    <lineage>
        <taxon>Eukaryota</taxon>
        <taxon>Metazoa</taxon>
        <taxon>Ecdysozoa</taxon>
        <taxon>Arthropoda</taxon>
        <taxon>Crustacea</taxon>
        <taxon>Multicrustacea</taxon>
        <taxon>Hexanauplia</taxon>
        <taxon>Copepoda</taxon>
        <taxon>Siphonostomatoida</taxon>
        <taxon>Caligidae</taxon>
        <taxon>Caligus</taxon>
    </lineage>
</organism>
<dbReference type="PANTHER" id="PTHR42693">
    <property type="entry name" value="ARYLSULFATASE FAMILY MEMBER"/>
    <property type="match status" value="1"/>
</dbReference>
<proteinExistence type="evidence at transcript level"/>
<evidence type="ECO:0000256" key="2">
    <source>
        <dbReference type="ARBA" id="ARBA00008779"/>
    </source>
</evidence>
<dbReference type="InterPro" id="IPR017850">
    <property type="entry name" value="Alkaline_phosphatase_core_sf"/>
</dbReference>
<feature type="chain" id="PRO_5002905147" evidence="8">
    <location>
        <begin position="21"/>
        <end position="372"/>
    </location>
</feature>
<keyword evidence="3" id="KW-0479">Metal-binding</keyword>
<dbReference type="InterPro" id="IPR050738">
    <property type="entry name" value="Sulfatase"/>
</dbReference>
<dbReference type="PROSITE" id="PS00523">
    <property type="entry name" value="SULFATASE_1"/>
    <property type="match status" value="1"/>
</dbReference>
<evidence type="ECO:0000256" key="4">
    <source>
        <dbReference type="ARBA" id="ARBA00022729"/>
    </source>
</evidence>